<dbReference type="InterPro" id="IPR051043">
    <property type="entry name" value="Sulfatase_Mod_Factor_Kinase"/>
</dbReference>
<keyword evidence="3" id="KW-1185">Reference proteome</keyword>
<protein>
    <submittedName>
        <fullName evidence="2">SUMF1/EgtB/PvdO family nonheme iron enzyme</fullName>
    </submittedName>
</protein>
<dbReference type="Pfam" id="PF03781">
    <property type="entry name" value="FGE-sulfatase"/>
    <property type="match status" value="1"/>
</dbReference>
<proteinExistence type="predicted"/>
<evidence type="ECO:0000313" key="2">
    <source>
        <dbReference type="EMBL" id="QLG45020.1"/>
    </source>
</evidence>
<gene>
    <name evidence="2" type="ORF">HYG79_06525</name>
</gene>
<dbReference type="PANTHER" id="PTHR23150">
    <property type="entry name" value="SULFATASE MODIFYING FACTOR 1, 2"/>
    <property type="match status" value="1"/>
</dbReference>
<dbReference type="Proteomes" id="UP000509302">
    <property type="component" value="Chromosome"/>
</dbReference>
<dbReference type="KEGG" id="cagg:HYG79_06525"/>
<dbReference type="GO" id="GO:0120147">
    <property type="term" value="F:formylglycine-generating oxidase activity"/>
    <property type="evidence" value="ECO:0007669"/>
    <property type="project" value="TreeGrafter"/>
</dbReference>
<evidence type="ECO:0000313" key="3">
    <source>
        <dbReference type="Proteomes" id="UP000509302"/>
    </source>
</evidence>
<evidence type="ECO:0000259" key="1">
    <source>
        <dbReference type="Pfam" id="PF03781"/>
    </source>
</evidence>
<accession>A0A7H9ANL2</accession>
<sequence length="316" mass="35825">MRILLRFSVLASLVFTISSNGISEKDEIDTFTDCEGCPEMVVVPKGFVYIGSHEEEIGRKRAERNRVKATIAKDFAIAKTEVTLRQFRRFMEETKYKSKIPIRDGEPLVGCNYYDGKSYGYVAGHSWENPGYPQREDDPVVCVSWSDADAYAKWLSRKTGRAYRVPSTVEFEYASRAGSSTPWYWGTNPEDACEYANIGDRTFADKFPMRPSFPCSDGYVYTTKVGRFKPNKFGLHDMVGNAWEWTNDCFQIDLNNAPVDGSSWTDNTDDACTWRTPKGGSWISGIAWSRAAVRSRDGADYRSFMLGFRVAAEIKK</sequence>
<dbReference type="SUPFAM" id="SSF56436">
    <property type="entry name" value="C-type lectin-like"/>
    <property type="match status" value="1"/>
</dbReference>
<organism evidence="2 3">
    <name type="scientific">Costertonia aggregata</name>
    <dbReference type="NCBI Taxonomy" id="343403"/>
    <lineage>
        <taxon>Bacteria</taxon>
        <taxon>Pseudomonadati</taxon>
        <taxon>Bacteroidota</taxon>
        <taxon>Flavobacteriia</taxon>
        <taxon>Flavobacteriales</taxon>
        <taxon>Flavobacteriaceae</taxon>
        <taxon>Costertonia</taxon>
    </lineage>
</organism>
<dbReference type="EMBL" id="CP058595">
    <property type="protein sequence ID" value="QLG45020.1"/>
    <property type="molecule type" value="Genomic_DNA"/>
</dbReference>
<name>A0A7H9ANL2_9FLAO</name>
<dbReference type="Gene3D" id="3.90.1580.10">
    <property type="entry name" value="paralog of FGE (formylglycine-generating enzyme)"/>
    <property type="match status" value="1"/>
</dbReference>
<dbReference type="PANTHER" id="PTHR23150:SF35">
    <property type="entry name" value="BLL6746 PROTEIN"/>
    <property type="match status" value="1"/>
</dbReference>
<dbReference type="InterPro" id="IPR005532">
    <property type="entry name" value="SUMF_dom"/>
</dbReference>
<dbReference type="InterPro" id="IPR042095">
    <property type="entry name" value="SUMF_sf"/>
</dbReference>
<reference evidence="2 3" key="1">
    <citation type="journal article" date="2006" name="Int. J. Syst. Evol. Microbiol.">
        <title>Costertonia aggregata gen. nov., sp. nov., a mesophilic marine bacterium of the family Flavobacteriaceae, isolated from a mature biofilm.</title>
        <authorList>
            <person name="Kwon K.K."/>
            <person name="Lee Y.K."/>
            <person name="Lee H.K."/>
        </authorList>
    </citation>
    <scope>NUCLEOTIDE SEQUENCE [LARGE SCALE GENOMIC DNA]</scope>
    <source>
        <strain evidence="2 3">KCCM 42265</strain>
    </source>
</reference>
<feature type="domain" description="Sulfatase-modifying factor enzyme-like" evidence="1">
    <location>
        <begin position="37"/>
        <end position="311"/>
    </location>
</feature>
<dbReference type="AlphaFoldDB" id="A0A7H9ANL2"/>
<dbReference type="RefSeq" id="WP_179241310.1">
    <property type="nucleotide sequence ID" value="NZ_CP058595.1"/>
</dbReference>
<dbReference type="InterPro" id="IPR016187">
    <property type="entry name" value="CTDL_fold"/>
</dbReference>